<accession>A0ABT1YQC8</accession>
<comment type="caution">
    <text evidence="7">The sequence shown here is derived from an EMBL/GenBank/DDBJ whole genome shotgun (WGS) entry which is preliminary data.</text>
</comment>
<dbReference type="Pfam" id="PF00733">
    <property type="entry name" value="Asn_synthase"/>
    <property type="match status" value="1"/>
</dbReference>
<dbReference type="Gene3D" id="3.40.50.620">
    <property type="entry name" value="HUPs"/>
    <property type="match status" value="2"/>
</dbReference>
<evidence type="ECO:0000256" key="5">
    <source>
        <dbReference type="ARBA" id="ARBA00048741"/>
    </source>
</evidence>
<feature type="domain" description="Glutamine amidotransferase type-2" evidence="6">
    <location>
        <begin position="1"/>
        <end position="217"/>
    </location>
</feature>
<dbReference type="EMBL" id="JANQBD010000027">
    <property type="protein sequence ID" value="MCR8635378.1"/>
    <property type="molecule type" value="Genomic_DNA"/>
</dbReference>
<proteinExistence type="inferred from homology"/>
<evidence type="ECO:0000256" key="2">
    <source>
        <dbReference type="ARBA" id="ARBA00005752"/>
    </source>
</evidence>
<evidence type="ECO:0000256" key="4">
    <source>
        <dbReference type="ARBA" id="ARBA00022888"/>
    </source>
</evidence>
<dbReference type="PANTHER" id="PTHR43284">
    <property type="entry name" value="ASPARAGINE SYNTHETASE (GLUTAMINE-HYDROLYZING)"/>
    <property type="match status" value="1"/>
</dbReference>
<dbReference type="InterPro" id="IPR029055">
    <property type="entry name" value="Ntn_hydrolases_N"/>
</dbReference>
<dbReference type="InterPro" id="IPR033738">
    <property type="entry name" value="AsnB_N"/>
</dbReference>
<evidence type="ECO:0000313" key="7">
    <source>
        <dbReference type="EMBL" id="MCR8635378.1"/>
    </source>
</evidence>
<gene>
    <name evidence="7" type="ORF">NV381_29665</name>
</gene>
<reference evidence="7 8" key="1">
    <citation type="submission" date="2022-08" db="EMBL/GenBank/DDBJ databases">
        <title>Paenibacillus endoradicis sp. nov., Paenibacillus radicibacter sp. nov and Paenibacillus pararadicis sp. nov., three cold-adapted plant growth-promoting bacteria isolated from root of Larix gmelinii in Great Khingan.</title>
        <authorList>
            <person name="Xue H."/>
        </authorList>
    </citation>
    <scope>NUCLEOTIDE SEQUENCE [LARGE SCALE GENOMIC DNA]</scope>
    <source>
        <strain evidence="7 8">N5-1-1-5</strain>
    </source>
</reference>
<evidence type="ECO:0000259" key="6">
    <source>
        <dbReference type="PROSITE" id="PS51278"/>
    </source>
</evidence>
<dbReference type="PANTHER" id="PTHR43284:SF1">
    <property type="entry name" value="ASPARAGINE SYNTHETASE"/>
    <property type="match status" value="1"/>
</dbReference>
<evidence type="ECO:0000256" key="3">
    <source>
        <dbReference type="ARBA" id="ARBA00012737"/>
    </source>
</evidence>
<dbReference type="SUPFAM" id="SSF52402">
    <property type="entry name" value="Adenine nucleotide alpha hydrolases-like"/>
    <property type="match status" value="1"/>
</dbReference>
<protein>
    <recommendedName>
        <fullName evidence="3">asparagine synthase (glutamine-hydrolyzing)</fullName>
        <ecNumber evidence="3">6.3.5.4</ecNumber>
    </recommendedName>
</protein>
<dbReference type="EC" id="6.3.5.4" evidence="3"/>
<dbReference type="InterPro" id="IPR001962">
    <property type="entry name" value="Asn_synthase"/>
</dbReference>
<dbReference type="InterPro" id="IPR051786">
    <property type="entry name" value="ASN_synthetase/amidase"/>
</dbReference>
<dbReference type="InterPro" id="IPR014729">
    <property type="entry name" value="Rossmann-like_a/b/a_fold"/>
</dbReference>
<dbReference type="RefSeq" id="WP_258216926.1">
    <property type="nucleotide sequence ID" value="NZ_JANQBD010000027.1"/>
</dbReference>
<dbReference type="Proteomes" id="UP001300012">
    <property type="component" value="Unassembled WGS sequence"/>
</dbReference>
<dbReference type="Pfam" id="PF13537">
    <property type="entry name" value="GATase_7"/>
    <property type="match status" value="1"/>
</dbReference>
<keyword evidence="8" id="KW-1185">Reference proteome</keyword>
<keyword evidence="4" id="KW-0061">Asparagine biosynthesis</keyword>
<comment type="catalytic activity">
    <reaction evidence="5">
        <text>L-aspartate + L-glutamine + ATP + H2O = L-asparagine + L-glutamate + AMP + diphosphate + H(+)</text>
        <dbReference type="Rhea" id="RHEA:12228"/>
        <dbReference type="ChEBI" id="CHEBI:15377"/>
        <dbReference type="ChEBI" id="CHEBI:15378"/>
        <dbReference type="ChEBI" id="CHEBI:29985"/>
        <dbReference type="ChEBI" id="CHEBI:29991"/>
        <dbReference type="ChEBI" id="CHEBI:30616"/>
        <dbReference type="ChEBI" id="CHEBI:33019"/>
        <dbReference type="ChEBI" id="CHEBI:58048"/>
        <dbReference type="ChEBI" id="CHEBI:58359"/>
        <dbReference type="ChEBI" id="CHEBI:456215"/>
        <dbReference type="EC" id="6.3.5.4"/>
    </reaction>
</comment>
<comment type="similarity">
    <text evidence="2">Belongs to the asparagine synthetase family.</text>
</comment>
<dbReference type="CDD" id="cd00712">
    <property type="entry name" value="AsnB"/>
    <property type="match status" value="1"/>
</dbReference>
<organism evidence="7 8">
    <name type="scientific">Paenibacillus radicis</name>
    <name type="common">ex Xue et al. 2023</name>
    <dbReference type="NCBI Taxonomy" id="2972489"/>
    <lineage>
        <taxon>Bacteria</taxon>
        <taxon>Bacillati</taxon>
        <taxon>Bacillota</taxon>
        <taxon>Bacilli</taxon>
        <taxon>Bacillales</taxon>
        <taxon>Paenibacillaceae</taxon>
        <taxon>Paenibacillus</taxon>
    </lineage>
</organism>
<keyword evidence="4" id="KW-0028">Amino-acid biosynthesis</keyword>
<evidence type="ECO:0000313" key="8">
    <source>
        <dbReference type="Proteomes" id="UP001300012"/>
    </source>
</evidence>
<dbReference type="SUPFAM" id="SSF56235">
    <property type="entry name" value="N-terminal nucleophile aminohydrolases (Ntn hydrolases)"/>
    <property type="match status" value="1"/>
</dbReference>
<dbReference type="PROSITE" id="PS51278">
    <property type="entry name" value="GATASE_TYPE_2"/>
    <property type="match status" value="1"/>
</dbReference>
<dbReference type="InterPro" id="IPR017932">
    <property type="entry name" value="GATase_2_dom"/>
</dbReference>
<evidence type="ECO:0000256" key="1">
    <source>
        <dbReference type="ARBA" id="ARBA00005187"/>
    </source>
</evidence>
<comment type="pathway">
    <text evidence="1">Amino-acid biosynthesis; L-asparagine biosynthesis; L-asparagine from L-aspartate (L-Gln route): step 1/1.</text>
</comment>
<dbReference type="Gene3D" id="3.60.20.10">
    <property type="entry name" value="Glutamine Phosphoribosylpyrophosphate, subunit 1, domain 1"/>
    <property type="match status" value="1"/>
</dbReference>
<name>A0ABT1YQC8_9BACL</name>
<sequence length="646" mass="74264">MSAITGIHHFNHAPIPIDQGIDLMKAFHKYPADYVHTWYKDNIFLGCHAQCITPESLDERLPYYDSDRRLAITADAIIDNRDELFGLLQVEYAKRRKMSDSELILLAYRKWGEDAPKYLVGEFAFMIWDEGKSQLFGARDFSGSRTLYYYWNNERFAFSTLIQPLFTLPGIEKKLNEHWLAEFLAVPGMNEAVDTSITVFTHIQQVPPSHSITVSGGRVKLSRYVILKVGEPLQLKSNHEYEEAFRDVFQSAVAARLRTHRNVGAHLSGGLDSGAVVSFAARALQNENKRLHSFSYVPAKDFIDWTPKYLVANERPYIESTVQYVGNITDHYEDFAGTSPLSEITDWLETMEMPYKFFANSNWIKGIFEKAKEQDVGVLLNGGRGNLSISWGSALNYYAVLLKKLKWIRLYQELNQYSKHRGGNRLRMLPVIGKLAFPNISTTFSSEEQYHLPMLINSELAKRTGVLNRLKEHGIHATGAPFDNNIYRARQRHFEEIYPWNATGTLGTKLSLRYSLWKRDPTNDIRVIRFCLSVPEDQYVQNGLDRALVRRSTKDWLPDKVRLNQGVRGVQGADCVHRMTPEWNAFVEELEQISTDPIVAELVNMPVLREAINKLKSGPQHEYSFDSGYQISMYCLILYRFLKKVT</sequence>